<feature type="domain" description="Retrotransposon gag" evidence="1">
    <location>
        <begin position="61"/>
        <end position="121"/>
    </location>
</feature>
<feature type="non-terminal residue" evidence="2">
    <location>
        <position position="192"/>
    </location>
</feature>
<keyword evidence="3" id="KW-1185">Reference proteome</keyword>
<evidence type="ECO:0000313" key="3">
    <source>
        <dbReference type="Proteomes" id="UP000789396"/>
    </source>
</evidence>
<dbReference type="Proteomes" id="UP000789396">
    <property type="component" value="Unassembled WGS sequence"/>
</dbReference>
<dbReference type="InterPro" id="IPR005162">
    <property type="entry name" value="Retrotrans_gag_dom"/>
</dbReference>
<evidence type="ECO:0000259" key="1">
    <source>
        <dbReference type="Pfam" id="PF03732"/>
    </source>
</evidence>
<protein>
    <submittedName>
        <fullName evidence="2">2912_t:CDS:1</fullName>
    </submittedName>
</protein>
<comment type="caution">
    <text evidence="2">The sequence shown here is derived from an EMBL/GenBank/DDBJ whole genome shotgun (WGS) entry which is preliminary data.</text>
</comment>
<dbReference type="OrthoDB" id="2433006at2759"/>
<reference evidence="2" key="1">
    <citation type="submission" date="2021-06" db="EMBL/GenBank/DDBJ databases">
        <authorList>
            <person name="Kallberg Y."/>
            <person name="Tangrot J."/>
            <person name="Rosling A."/>
        </authorList>
    </citation>
    <scope>NUCLEOTIDE SEQUENCE</scope>
    <source>
        <strain evidence="2">IN212</strain>
    </source>
</reference>
<dbReference type="Pfam" id="PF03732">
    <property type="entry name" value="Retrotrans_gag"/>
    <property type="match status" value="1"/>
</dbReference>
<dbReference type="AlphaFoldDB" id="A0A9N9NQK2"/>
<proteinExistence type="predicted"/>
<dbReference type="EMBL" id="CAJVPZ010036866">
    <property type="protein sequence ID" value="CAG8752272.1"/>
    <property type="molecule type" value="Genomic_DNA"/>
</dbReference>
<gene>
    <name evidence="2" type="ORF">RFULGI_LOCUS13691</name>
</gene>
<sequence length="192" mass="22885">MSVFDPTKPIYTDHKNIEEFLLYFEAYTASKDWDDGKKSLIIVLHITDKLKLLMMQLMKAHSTWKDLKVAMITKWTTSSDINEKLEHLKNMVQEIGDTVQMYTNCFDNYITEVKDQLRDLEKREWYIQAVKMKKYDRNREYISKSLVQIATEKVSRASKDKTYEIPTAHETKICRVSDQHFLNTERLDRMET</sequence>
<organism evidence="2 3">
    <name type="scientific">Racocetra fulgida</name>
    <dbReference type="NCBI Taxonomy" id="60492"/>
    <lineage>
        <taxon>Eukaryota</taxon>
        <taxon>Fungi</taxon>
        <taxon>Fungi incertae sedis</taxon>
        <taxon>Mucoromycota</taxon>
        <taxon>Glomeromycotina</taxon>
        <taxon>Glomeromycetes</taxon>
        <taxon>Diversisporales</taxon>
        <taxon>Gigasporaceae</taxon>
        <taxon>Racocetra</taxon>
    </lineage>
</organism>
<name>A0A9N9NQK2_9GLOM</name>
<evidence type="ECO:0000313" key="2">
    <source>
        <dbReference type="EMBL" id="CAG8752272.1"/>
    </source>
</evidence>
<accession>A0A9N9NQK2</accession>